<dbReference type="Pfam" id="PF00069">
    <property type="entry name" value="Pkinase"/>
    <property type="match status" value="1"/>
</dbReference>
<keyword evidence="5 9" id="KW-0418">Kinase</keyword>
<evidence type="ECO:0000259" key="8">
    <source>
        <dbReference type="PROSITE" id="PS50011"/>
    </source>
</evidence>
<keyword evidence="7" id="KW-1133">Transmembrane helix</keyword>
<comment type="caution">
    <text evidence="9">The sequence shown here is derived from an EMBL/GenBank/DDBJ whole genome shotgun (WGS) entry which is preliminary data.</text>
</comment>
<keyword evidence="2 9" id="KW-0723">Serine/threonine-protein kinase</keyword>
<gene>
    <name evidence="9" type="ORF">D3870_06125</name>
</gene>
<dbReference type="EC" id="2.7.11.1" evidence="1"/>
<evidence type="ECO:0000313" key="9">
    <source>
        <dbReference type="EMBL" id="RJG05655.1"/>
    </source>
</evidence>
<name>A0A418X007_9BURK</name>
<organism evidence="9 10">
    <name type="scientific">Noviherbaspirillum cavernae</name>
    <dbReference type="NCBI Taxonomy" id="2320862"/>
    <lineage>
        <taxon>Bacteria</taxon>
        <taxon>Pseudomonadati</taxon>
        <taxon>Pseudomonadota</taxon>
        <taxon>Betaproteobacteria</taxon>
        <taxon>Burkholderiales</taxon>
        <taxon>Oxalobacteraceae</taxon>
        <taxon>Noviherbaspirillum</taxon>
    </lineage>
</organism>
<feature type="domain" description="Protein kinase" evidence="8">
    <location>
        <begin position="22"/>
        <end position="294"/>
    </location>
</feature>
<dbReference type="Gene3D" id="1.10.510.10">
    <property type="entry name" value="Transferase(Phosphotransferase) domain 1"/>
    <property type="match status" value="1"/>
</dbReference>
<evidence type="ECO:0000256" key="5">
    <source>
        <dbReference type="ARBA" id="ARBA00022777"/>
    </source>
</evidence>
<dbReference type="EMBL" id="QYUN01000002">
    <property type="protein sequence ID" value="RJG05655.1"/>
    <property type="molecule type" value="Genomic_DNA"/>
</dbReference>
<evidence type="ECO:0000256" key="6">
    <source>
        <dbReference type="ARBA" id="ARBA00022840"/>
    </source>
</evidence>
<evidence type="ECO:0000256" key="7">
    <source>
        <dbReference type="SAM" id="Phobius"/>
    </source>
</evidence>
<dbReference type="PROSITE" id="PS00108">
    <property type="entry name" value="PROTEIN_KINASE_ST"/>
    <property type="match status" value="1"/>
</dbReference>
<dbReference type="SMART" id="SM00220">
    <property type="entry name" value="S_TKc"/>
    <property type="match status" value="1"/>
</dbReference>
<keyword evidence="3" id="KW-0808">Transferase</keyword>
<dbReference type="Gene3D" id="3.30.200.20">
    <property type="entry name" value="Phosphorylase Kinase, domain 1"/>
    <property type="match status" value="1"/>
</dbReference>
<dbReference type="SUPFAM" id="SSF56112">
    <property type="entry name" value="Protein kinase-like (PK-like)"/>
    <property type="match status" value="1"/>
</dbReference>
<dbReference type="GO" id="GO:0005524">
    <property type="term" value="F:ATP binding"/>
    <property type="evidence" value="ECO:0007669"/>
    <property type="project" value="UniProtKB-KW"/>
</dbReference>
<evidence type="ECO:0000256" key="3">
    <source>
        <dbReference type="ARBA" id="ARBA00022679"/>
    </source>
</evidence>
<dbReference type="PANTHER" id="PTHR43289:SF6">
    <property type="entry name" value="SERINE_THREONINE-PROTEIN KINASE NEKL-3"/>
    <property type="match status" value="1"/>
</dbReference>
<feature type="transmembrane region" description="Helical" evidence="7">
    <location>
        <begin position="326"/>
        <end position="345"/>
    </location>
</feature>
<dbReference type="InterPro" id="IPR000719">
    <property type="entry name" value="Prot_kinase_dom"/>
</dbReference>
<dbReference type="OrthoDB" id="9801841at2"/>
<evidence type="ECO:0000256" key="2">
    <source>
        <dbReference type="ARBA" id="ARBA00022527"/>
    </source>
</evidence>
<keyword evidence="7" id="KW-0812">Transmembrane</keyword>
<evidence type="ECO:0000256" key="1">
    <source>
        <dbReference type="ARBA" id="ARBA00012513"/>
    </source>
</evidence>
<protein>
    <recommendedName>
        <fullName evidence="1">non-specific serine/threonine protein kinase</fullName>
        <ecNumber evidence="1">2.7.11.1</ecNumber>
    </recommendedName>
</protein>
<dbReference type="Proteomes" id="UP000285190">
    <property type="component" value="Unassembled WGS sequence"/>
</dbReference>
<sequence>MTFEASPPLASVTPSVNRIGRFHITRELGRGSAGCVYFAHDPVVGRDIALKTFNPRLTPVEKNKYEQQFINEARAAGRLSHPHIVTIYDASSENGTTYIAMEYLQGRELNKMLDGGHRFTPHEVASIAWKVADALDHAHKNEVIHRDVKPANIFMVNDDHPKLVDFGIARSPNRVAARLVNDDQPYTLFRNNLLGTPNYMSPEQACGKPVDARTDIYSLGAVMYEMLVGRKPFATKDADLLLQQVAHKAPRAPREIDPQIPVILSQIVMKAMSKRPEKRYATAEQMALDIKRYLVRERRARRRMQLPLAGLDKNEEGSHPLERSRLFWLGCTAVALAVAIVAMRLL</sequence>
<dbReference type="PANTHER" id="PTHR43289">
    <property type="entry name" value="MITOGEN-ACTIVATED PROTEIN KINASE KINASE KINASE 20-RELATED"/>
    <property type="match status" value="1"/>
</dbReference>
<dbReference type="CDD" id="cd14014">
    <property type="entry name" value="STKc_PknB_like"/>
    <property type="match status" value="1"/>
</dbReference>
<proteinExistence type="predicted"/>
<keyword evidence="4" id="KW-0547">Nucleotide-binding</keyword>
<keyword evidence="10" id="KW-1185">Reference proteome</keyword>
<dbReference type="AlphaFoldDB" id="A0A418X007"/>
<keyword evidence="6" id="KW-0067">ATP-binding</keyword>
<dbReference type="FunFam" id="1.10.510.10:FF:000021">
    <property type="entry name" value="Serine/threonine protein kinase"/>
    <property type="match status" value="1"/>
</dbReference>
<dbReference type="InterPro" id="IPR011009">
    <property type="entry name" value="Kinase-like_dom_sf"/>
</dbReference>
<dbReference type="InterPro" id="IPR008271">
    <property type="entry name" value="Ser/Thr_kinase_AS"/>
</dbReference>
<keyword evidence="7" id="KW-0472">Membrane</keyword>
<dbReference type="RefSeq" id="WP_119737543.1">
    <property type="nucleotide sequence ID" value="NZ_QYUN01000002.1"/>
</dbReference>
<evidence type="ECO:0000256" key="4">
    <source>
        <dbReference type="ARBA" id="ARBA00022741"/>
    </source>
</evidence>
<reference evidence="9 10" key="1">
    <citation type="submission" date="2018-09" db="EMBL/GenBank/DDBJ databases">
        <authorList>
            <person name="Zhu H."/>
        </authorList>
    </citation>
    <scope>NUCLEOTIDE SEQUENCE [LARGE SCALE GENOMIC DNA]</scope>
    <source>
        <strain evidence="9 10">K2R10-39</strain>
    </source>
</reference>
<dbReference type="PROSITE" id="PS50011">
    <property type="entry name" value="PROTEIN_KINASE_DOM"/>
    <property type="match status" value="1"/>
</dbReference>
<accession>A0A418X007</accession>
<evidence type="ECO:0000313" key="10">
    <source>
        <dbReference type="Proteomes" id="UP000285190"/>
    </source>
</evidence>
<dbReference type="GO" id="GO:0004674">
    <property type="term" value="F:protein serine/threonine kinase activity"/>
    <property type="evidence" value="ECO:0007669"/>
    <property type="project" value="UniProtKB-KW"/>
</dbReference>